<dbReference type="EMBL" id="BMAW01035870">
    <property type="protein sequence ID" value="GFU41611.1"/>
    <property type="molecule type" value="Genomic_DNA"/>
</dbReference>
<accession>A0A8X6URS3</accession>
<sequence length="194" mass="21115">MPDDVSVIGMKREGNSYCCILTEIACVVVVSVPTFAQSILVKFIKKSSCFVQLEDVSECVLWLARGAAVPYGCAEALTAPESESEEEATTPIPDLNRLASEVTRKLLTSPMPKAQSHPLTGGRAHTEETFTITPAQVPIKAGLVTHSNADPQLKHHKRLVTRLRCGLPSPPGSCTKGRQMTVQPRRWEIETGHV</sequence>
<keyword evidence="2" id="KW-1185">Reference proteome</keyword>
<evidence type="ECO:0000313" key="1">
    <source>
        <dbReference type="EMBL" id="GFU41611.1"/>
    </source>
</evidence>
<protein>
    <submittedName>
        <fullName evidence="1">Uncharacterized protein</fullName>
    </submittedName>
</protein>
<dbReference type="Proteomes" id="UP000887013">
    <property type="component" value="Unassembled WGS sequence"/>
</dbReference>
<dbReference type="AlphaFoldDB" id="A0A8X6URS3"/>
<reference evidence="1" key="1">
    <citation type="submission" date="2020-08" db="EMBL/GenBank/DDBJ databases">
        <title>Multicomponent nature underlies the extraordinary mechanical properties of spider dragline silk.</title>
        <authorList>
            <person name="Kono N."/>
            <person name="Nakamura H."/>
            <person name="Mori M."/>
            <person name="Yoshida Y."/>
            <person name="Ohtoshi R."/>
            <person name="Malay A.D."/>
            <person name="Moran D.A.P."/>
            <person name="Tomita M."/>
            <person name="Numata K."/>
            <person name="Arakawa K."/>
        </authorList>
    </citation>
    <scope>NUCLEOTIDE SEQUENCE</scope>
</reference>
<organism evidence="1 2">
    <name type="scientific">Nephila pilipes</name>
    <name type="common">Giant wood spider</name>
    <name type="synonym">Nephila maculata</name>
    <dbReference type="NCBI Taxonomy" id="299642"/>
    <lineage>
        <taxon>Eukaryota</taxon>
        <taxon>Metazoa</taxon>
        <taxon>Ecdysozoa</taxon>
        <taxon>Arthropoda</taxon>
        <taxon>Chelicerata</taxon>
        <taxon>Arachnida</taxon>
        <taxon>Araneae</taxon>
        <taxon>Araneomorphae</taxon>
        <taxon>Entelegynae</taxon>
        <taxon>Araneoidea</taxon>
        <taxon>Nephilidae</taxon>
        <taxon>Nephila</taxon>
    </lineage>
</organism>
<evidence type="ECO:0000313" key="2">
    <source>
        <dbReference type="Proteomes" id="UP000887013"/>
    </source>
</evidence>
<gene>
    <name evidence="1" type="ORF">NPIL_39501</name>
</gene>
<dbReference type="OrthoDB" id="6435424at2759"/>
<proteinExistence type="predicted"/>
<name>A0A8X6URS3_NEPPI</name>
<comment type="caution">
    <text evidence="1">The sequence shown here is derived from an EMBL/GenBank/DDBJ whole genome shotgun (WGS) entry which is preliminary data.</text>
</comment>